<feature type="compositionally biased region" description="Basic residues" evidence="1">
    <location>
        <begin position="120"/>
        <end position="151"/>
    </location>
</feature>
<feature type="compositionally biased region" description="Basic and acidic residues" evidence="1">
    <location>
        <begin position="1"/>
        <end position="14"/>
    </location>
</feature>
<reference evidence="3" key="1">
    <citation type="submission" date="2025-08" db="UniProtKB">
        <authorList>
            <consortium name="RefSeq"/>
        </authorList>
    </citation>
    <scope>IDENTIFICATION</scope>
    <source>
        <tissue evidence="3">Testes</tissue>
    </source>
</reference>
<feature type="compositionally biased region" description="Basic residues" evidence="1">
    <location>
        <begin position="711"/>
        <end position="722"/>
    </location>
</feature>
<feature type="compositionally biased region" description="Basic and acidic residues" evidence="1">
    <location>
        <begin position="100"/>
        <end position="119"/>
    </location>
</feature>
<evidence type="ECO:0000256" key="1">
    <source>
        <dbReference type="SAM" id="MobiDB-lite"/>
    </source>
</evidence>
<feature type="compositionally biased region" description="Basic and acidic residues" evidence="1">
    <location>
        <begin position="215"/>
        <end position="227"/>
    </location>
</feature>
<feature type="region of interest" description="Disordered" evidence="1">
    <location>
        <begin position="431"/>
        <end position="551"/>
    </location>
</feature>
<proteinExistence type="predicted"/>
<feature type="compositionally biased region" description="Basic and acidic residues" evidence="1">
    <location>
        <begin position="431"/>
        <end position="458"/>
    </location>
</feature>
<feature type="compositionally biased region" description="Low complexity" evidence="1">
    <location>
        <begin position="675"/>
        <end position="685"/>
    </location>
</feature>
<dbReference type="Proteomes" id="UP000694865">
    <property type="component" value="Unplaced"/>
</dbReference>
<feature type="region of interest" description="Disordered" evidence="1">
    <location>
        <begin position="1"/>
        <end position="402"/>
    </location>
</feature>
<feature type="compositionally biased region" description="Polar residues" evidence="1">
    <location>
        <begin position="173"/>
        <end position="183"/>
    </location>
</feature>
<feature type="compositionally biased region" description="Low complexity" evidence="1">
    <location>
        <begin position="841"/>
        <end position="860"/>
    </location>
</feature>
<evidence type="ECO:0000313" key="2">
    <source>
        <dbReference type="Proteomes" id="UP000694865"/>
    </source>
</evidence>
<feature type="compositionally biased region" description="Basic and acidic residues" evidence="1">
    <location>
        <begin position="659"/>
        <end position="668"/>
    </location>
</feature>
<feature type="compositionally biased region" description="Basic and acidic residues" evidence="1">
    <location>
        <begin position="64"/>
        <end position="87"/>
    </location>
</feature>
<evidence type="ECO:0000313" key="3">
    <source>
        <dbReference type="RefSeq" id="XP_006816101.1"/>
    </source>
</evidence>
<organism evidence="2 3">
    <name type="scientific">Saccoglossus kowalevskii</name>
    <name type="common">Acorn worm</name>
    <dbReference type="NCBI Taxonomy" id="10224"/>
    <lineage>
        <taxon>Eukaryota</taxon>
        <taxon>Metazoa</taxon>
        <taxon>Hemichordata</taxon>
        <taxon>Enteropneusta</taxon>
        <taxon>Harrimaniidae</taxon>
        <taxon>Saccoglossus</taxon>
    </lineage>
</organism>
<feature type="compositionally biased region" description="Basic and acidic residues" evidence="1">
    <location>
        <begin position="465"/>
        <end position="482"/>
    </location>
</feature>
<feature type="compositionally biased region" description="Polar residues" evidence="1">
    <location>
        <begin position="309"/>
        <end position="325"/>
    </location>
</feature>
<name>A0ABM0M7W0_SACKO</name>
<feature type="compositionally biased region" description="Basic and acidic residues" evidence="1">
    <location>
        <begin position="277"/>
        <end position="288"/>
    </location>
</feature>
<feature type="compositionally biased region" description="Basic residues" evidence="1">
    <location>
        <begin position="689"/>
        <end position="703"/>
    </location>
</feature>
<feature type="compositionally biased region" description="Basic and acidic residues" evidence="1">
    <location>
        <begin position="616"/>
        <end position="650"/>
    </location>
</feature>
<feature type="compositionally biased region" description="Basic and acidic residues" evidence="1">
    <location>
        <begin position="348"/>
        <end position="361"/>
    </location>
</feature>
<keyword evidence="2" id="KW-1185">Reference proteome</keyword>
<accession>A0ABM0M7W0</accession>
<dbReference type="RefSeq" id="XP_006816101.1">
    <property type="nucleotide sequence ID" value="XM_006816038.1"/>
</dbReference>
<feature type="compositionally biased region" description="Polar residues" evidence="1">
    <location>
        <begin position="243"/>
        <end position="258"/>
    </location>
</feature>
<sequence>MRQPPKKEEKKEKSPPSYGTARPIRSVPYGRRIMKTSSGRKIKGRGTIRYRSRSRSRSTTPPHWRQEQQRTKPFREFERSQKSRLSPDKWQSGWSPSEFAGKKKDEREGTNRESKDEERRHKHKKEKHKSRSKHKKGHKHKKDSKKHKKHRGGSDRESSPMDASPSKERMSTRSDSGSQSQEMNGKEGKKNSGDASDESPPPTHWKPGQKPWKLKQSDNDELERGAEDSPLSASDDELKKIIQRSTKQDTTVTYASKYSRSPSPRSEHESSSPGGSPEKEQQTWERPTRTPSPSKPSPVRQLPAKHRLNTGTPEISSQPRIPQTPSESESDSSSSDESDYADTAQKIPDVKKKPKENKERFQWQPPEEEDLEESEEQRKSRVDEEDEYLYGSGKDPEIVPPPLKYFGVDHSIKQARPPQKYPEEAVIFTKENNKELSRHPISEKPLRLPLEDRAEERVQNLVQGVKKDDSDRVKNYEEDKRSGSYARLQEDYQSSNQNDYRNDVDPQKTSHYERTDEKKIQITVRELGRTSRDENYRPSLSDNKEVKRHYNDDALHGRQKASMKEVDSFSHKEALGLASHPKSVLGDKWLSIGFSQVETRTAHEEVKSNPSWGGDQYEHERTEDAENRGQGDAKLQKESPRHVEREEVVRKSYPSASRQHSDSESHTDSDDDSSSTEYSDSSSDGGYRRSTRRKSPVRRRRRYSSSESSRSRSRSRSSRSRSRSYDRGSKRRRGGGRRGRSRSPVRSLGRRRRSRSRSRSPVRRYRRSYSRSPSRERRSNKSRDYRRSRSRSRDRYYRDRSRSRSYDRYRRRRSRSRSRSRGRRYSRSRYTRSRSHDRYRSSPSYSRSRSRSSSSYDSDY</sequence>
<feature type="compositionally biased region" description="Basic and acidic residues" evidence="1">
    <location>
        <begin position="152"/>
        <end position="172"/>
    </location>
</feature>
<feature type="region of interest" description="Disordered" evidence="1">
    <location>
        <begin position="600"/>
        <end position="860"/>
    </location>
</feature>
<feature type="compositionally biased region" description="Basic and acidic residues" evidence="1">
    <location>
        <begin position="500"/>
        <end position="551"/>
    </location>
</feature>
<feature type="compositionally biased region" description="Acidic residues" evidence="1">
    <location>
        <begin position="328"/>
        <end position="340"/>
    </location>
</feature>
<feature type="compositionally biased region" description="Acidic residues" evidence="1">
    <location>
        <begin position="366"/>
        <end position="375"/>
    </location>
</feature>
<feature type="compositionally biased region" description="Basic residues" evidence="1">
    <location>
        <begin position="729"/>
        <end position="769"/>
    </location>
</feature>
<gene>
    <name evidence="3" type="primary">LOC102808957</name>
</gene>
<feature type="compositionally biased region" description="Basic residues" evidence="1">
    <location>
        <begin position="809"/>
        <end position="833"/>
    </location>
</feature>
<feature type="compositionally biased region" description="Basic residues" evidence="1">
    <location>
        <begin position="32"/>
        <end position="56"/>
    </location>
</feature>
<dbReference type="GeneID" id="102808957"/>
<protein>
    <submittedName>
        <fullName evidence="3">Serine/arginine repetitive matrix protein 2-like isoform X1</fullName>
    </submittedName>
</protein>
<feature type="compositionally biased region" description="Basic and acidic residues" evidence="1">
    <location>
        <begin position="773"/>
        <end position="808"/>
    </location>
</feature>